<dbReference type="PRINTS" id="PR00505">
    <property type="entry name" value="D12N6MTFRASE"/>
</dbReference>
<dbReference type="Pfam" id="PF02086">
    <property type="entry name" value="MethyltransfD12"/>
    <property type="match status" value="1"/>
</dbReference>
<dbReference type="GO" id="GO:0032259">
    <property type="term" value="P:methylation"/>
    <property type="evidence" value="ECO:0007669"/>
    <property type="project" value="UniProtKB-KW"/>
</dbReference>
<dbReference type="GO" id="GO:0009007">
    <property type="term" value="F:site-specific DNA-methyltransferase (adenine-specific) activity"/>
    <property type="evidence" value="ECO:0007669"/>
    <property type="project" value="UniProtKB-UniRule"/>
</dbReference>
<dbReference type="Gene3D" id="1.10.1020.10">
    <property type="entry name" value="Adenine-specific Methyltransferase, Domain 2"/>
    <property type="match status" value="1"/>
</dbReference>
<dbReference type="STRING" id="999894.TDIS_1268"/>
<evidence type="ECO:0000256" key="1">
    <source>
        <dbReference type="ARBA" id="ARBA00006594"/>
    </source>
</evidence>
<protein>
    <recommendedName>
        <fullName evidence="2 7">Site-specific DNA-methyltransferase (adenine-specific)</fullName>
        <ecNumber evidence="2 7">2.1.1.72</ecNumber>
    </recommendedName>
</protein>
<organism evidence="8 9">
    <name type="scientific">Thermosulfurimonas dismutans</name>
    <dbReference type="NCBI Taxonomy" id="999894"/>
    <lineage>
        <taxon>Bacteria</taxon>
        <taxon>Pseudomonadati</taxon>
        <taxon>Thermodesulfobacteriota</taxon>
        <taxon>Thermodesulfobacteria</taxon>
        <taxon>Thermodesulfobacteriales</taxon>
        <taxon>Thermodesulfobacteriaceae</taxon>
        <taxon>Thermosulfurimonas</taxon>
    </lineage>
</organism>
<evidence type="ECO:0000313" key="9">
    <source>
        <dbReference type="Proteomes" id="UP000078390"/>
    </source>
</evidence>
<dbReference type="GO" id="GO:1904047">
    <property type="term" value="F:S-adenosyl-L-methionine binding"/>
    <property type="evidence" value="ECO:0007669"/>
    <property type="project" value="TreeGrafter"/>
</dbReference>
<evidence type="ECO:0000256" key="6">
    <source>
        <dbReference type="ARBA" id="ARBA00047942"/>
    </source>
</evidence>
<dbReference type="PANTHER" id="PTHR30481:SF3">
    <property type="entry name" value="DNA ADENINE METHYLASE"/>
    <property type="match status" value="1"/>
</dbReference>
<dbReference type="InterPro" id="IPR029063">
    <property type="entry name" value="SAM-dependent_MTases_sf"/>
</dbReference>
<sequence>MKPFLRWVGGKRWLTARYGDMFPREFNRYIEPFVGSAAVFFYLLPEKAILGDINEDLILTYEALREDWCRVYELLKVHYEKHSKEYYTRVRKERPEAIFERAAWFLYLNSACFNGLCRYNLRGEFNAPMGKEIKPLLPPEFWEEVSWALQAADLRVSDFEALVDLAGKGDFLFIDPPYALPEKRGFKDYVLKAFGWEDQERLLKALSRALERGAVILGTNVFNEGLVEMYREVFGENLALVERVSCLAAKKEGRGKYREFIFWGNLEVPAELRPGLPLEDLTRNCFSLSISEGDFSKDGFQNSSSSEEGIGWMETEVAAWRWPDVSEGRHPAEGLVAVIEPVFKNWLRVRDGPFVEDQDFT</sequence>
<comment type="caution">
    <text evidence="8">The sequence shown here is derived from an EMBL/GenBank/DDBJ whole genome shotgun (WGS) entry which is preliminary data.</text>
</comment>
<dbReference type="InterPro" id="IPR002052">
    <property type="entry name" value="DNA_methylase_N6_adenine_CS"/>
</dbReference>
<comment type="catalytic activity">
    <reaction evidence="6 7">
        <text>a 2'-deoxyadenosine in DNA + S-adenosyl-L-methionine = an N(6)-methyl-2'-deoxyadenosine in DNA + S-adenosyl-L-homocysteine + H(+)</text>
        <dbReference type="Rhea" id="RHEA:15197"/>
        <dbReference type="Rhea" id="RHEA-COMP:12418"/>
        <dbReference type="Rhea" id="RHEA-COMP:12419"/>
        <dbReference type="ChEBI" id="CHEBI:15378"/>
        <dbReference type="ChEBI" id="CHEBI:57856"/>
        <dbReference type="ChEBI" id="CHEBI:59789"/>
        <dbReference type="ChEBI" id="CHEBI:90615"/>
        <dbReference type="ChEBI" id="CHEBI:90616"/>
        <dbReference type="EC" id="2.1.1.72"/>
    </reaction>
</comment>
<evidence type="ECO:0000256" key="4">
    <source>
        <dbReference type="ARBA" id="ARBA00022679"/>
    </source>
</evidence>
<dbReference type="GO" id="GO:0043565">
    <property type="term" value="F:sequence-specific DNA binding"/>
    <property type="evidence" value="ECO:0007669"/>
    <property type="project" value="TreeGrafter"/>
</dbReference>
<evidence type="ECO:0000313" key="8">
    <source>
        <dbReference type="EMBL" id="OAQ20653.1"/>
    </source>
</evidence>
<dbReference type="InterPro" id="IPR012327">
    <property type="entry name" value="MeTrfase_D12"/>
</dbReference>
<dbReference type="GO" id="GO:0006298">
    <property type="term" value="P:mismatch repair"/>
    <property type="evidence" value="ECO:0007669"/>
    <property type="project" value="TreeGrafter"/>
</dbReference>
<dbReference type="EMBL" id="LWLG01000008">
    <property type="protein sequence ID" value="OAQ20653.1"/>
    <property type="molecule type" value="Genomic_DNA"/>
</dbReference>
<evidence type="ECO:0000256" key="7">
    <source>
        <dbReference type="RuleBase" id="RU361257"/>
    </source>
</evidence>
<dbReference type="GO" id="GO:0009307">
    <property type="term" value="P:DNA restriction-modification system"/>
    <property type="evidence" value="ECO:0007669"/>
    <property type="project" value="InterPro"/>
</dbReference>
<accession>A0A179D3U2</accession>
<evidence type="ECO:0000256" key="2">
    <source>
        <dbReference type="ARBA" id="ARBA00011900"/>
    </source>
</evidence>
<keyword evidence="4 7" id="KW-0808">Transferase</keyword>
<gene>
    <name evidence="8" type="ORF">TDIS_1268</name>
</gene>
<comment type="similarity">
    <text evidence="1 7">Belongs to the N(4)/N(6)-methyltransferase family.</text>
</comment>
<dbReference type="PROSITE" id="PS00092">
    <property type="entry name" value="N6_MTASE"/>
    <property type="match status" value="1"/>
</dbReference>
<evidence type="ECO:0000256" key="3">
    <source>
        <dbReference type="ARBA" id="ARBA00022603"/>
    </source>
</evidence>
<keyword evidence="5 7" id="KW-0949">S-adenosyl-L-methionine</keyword>
<dbReference type="Gene3D" id="3.40.50.150">
    <property type="entry name" value="Vaccinia Virus protein VP39"/>
    <property type="match status" value="1"/>
</dbReference>
<dbReference type="EC" id="2.1.1.72" evidence="2 7"/>
<dbReference type="InterPro" id="IPR023095">
    <property type="entry name" value="Ade_MeTrfase_dom_2"/>
</dbReference>
<dbReference type="Proteomes" id="UP000078390">
    <property type="component" value="Unassembled WGS sequence"/>
</dbReference>
<dbReference type="PANTHER" id="PTHR30481">
    <property type="entry name" value="DNA ADENINE METHYLASE"/>
    <property type="match status" value="1"/>
</dbReference>
<dbReference type="AlphaFoldDB" id="A0A179D3U2"/>
<keyword evidence="9" id="KW-1185">Reference proteome</keyword>
<proteinExistence type="inferred from homology"/>
<dbReference type="SUPFAM" id="SSF53335">
    <property type="entry name" value="S-adenosyl-L-methionine-dependent methyltransferases"/>
    <property type="match status" value="1"/>
</dbReference>
<evidence type="ECO:0000256" key="5">
    <source>
        <dbReference type="ARBA" id="ARBA00022691"/>
    </source>
</evidence>
<keyword evidence="3 7" id="KW-0489">Methyltransferase</keyword>
<reference evidence="8 9" key="1">
    <citation type="submission" date="2016-04" db="EMBL/GenBank/DDBJ databases">
        <title>Genome analysis of Thermosulfurimonas dismutans, the first thermophilic sulfur-disproportionating bacterium of the phylum Thermodesulfobacteria.</title>
        <authorList>
            <person name="Mardanov A.V."/>
            <person name="Beletsky A.V."/>
            <person name="Kadnikov V.V."/>
            <person name="Slobodkin A.I."/>
            <person name="Ravin N.V."/>
        </authorList>
    </citation>
    <scope>NUCLEOTIDE SEQUENCE [LARGE SCALE GENOMIC DNA]</scope>
    <source>
        <strain evidence="8 9">S95</strain>
    </source>
</reference>
<dbReference type="NCBIfam" id="TIGR00571">
    <property type="entry name" value="dam"/>
    <property type="match status" value="1"/>
</dbReference>
<name>A0A179D3U2_9BACT</name>
<dbReference type="PATRIC" id="fig|999894.6.peg.1265"/>